<organism evidence="2 3">
    <name type="scientific">Pseudolycoriella hygida</name>
    <dbReference type="NCBI Taxonomy" id="35572"/>
    <lineage>
        <taxon>Eukaryota</taxon>
        <taxon>Metazoa</taxon>
        <taxon>Ecdysozoa</taxon>
        <taxon>Arthropoda</taxon>
        <taxon>Hexapoda</taxon>
        <taxon>Insecta</taxon>
        <taxon>Pterygota</taxon>
        <taxon>Neoptera</taxon>
        <taxon>Endopterygota</taxon>
        <taxon>Diptera</taxon>
        <taxon>Nematocera</taxon>
        <taxon>Sciaroidea</taxon>
        <taxon>Sciaridae</taxon>
        <taxon>Pseudolycoriella</taxon>
    </lineage>
</organism>
<evidence type="ECO:0000256" key="1">
    <source>
        <dbReference type="SAM" id="Phobius"/>
    </source>
</evidence>
<gene>
    <name evidence="2" type="ORF">Bhyg_08732</name>
</gene>
<comment type="caution">
    <text evidence="2">The sequence shown here is derived from an EMBL/GenBank/DDBJ whole genome shotgun (WGS) entry which is preliminary data.</text>
</comment>
<keyword evidence="1" id="KW-1133">Transmembrane helix</keyword>
<accession>A0A9Q0S390</accession>
<evidence type="ECO:0000313" key="2">
    <source>
        <dbReference type="EMBL" id="KAJ6643767.1"/>
    </source>
</evidence>
<sequence length="112" mass="13183">MDSKFNTFYIVNAFDIYSNCLIMLVSYFIQINNRKKLVDTINAAIVIRNNLKFLSPNEIIFAKSFCKHLRRISFTSFIQGTLFVWYCLDSWRSIRRTNAYLEFVLGSCISNL</sequence>
<dbReference type="Proteomes" id="UP001151699">
    <property type="component" value="Chromosome B"/>
</dbReference>
<dbReference type="AlphaFoldDB" id="A0A9Q0S390"/>
<dbReference type="EMBL" id="WJQU01000002">
    <property type="protein sequence ID" value="KAJ6643767.1"/>
    <property type="molecule type" value="Genomic_DNA"/>
</dbReference>
<feature type="transmembrane region" description="Helical" evidence="1">
    <location>
        <begin position="6"/>
        <end position="29"/>
    </location>
</feature>
<keyword evidence="1" id="KW-0812">Transmembrane</keyword>
<name>A0A9Q0S390_9DIPT</name>
<keyword evidence="3" id="KW-1185">Reference proteome</keyword>
<reference evidence="2" key="1">
    <citation type="submission" date="2022-07" db="EMBL/GenBank/DDBJ databases">
        <authorList>
            <person name="Trinca V."/>
            <person name="Uliana J.V.C."/>
            <person name="Torres T.T."/>
            <person name="Ward R.J."/>
            <person name="Monesi N."/>
        </authorList>
    </citation>
    <scope>NUCLEOTIDE SEQUENCE</scope>
    <source>
        <strain evidence="2">HSMRA1968</strain>
        <tissue evidence="2">Whole embryos</tissue>
    </source>
</reference>
<proteinExistence type="predicted"/>
<protein>
    <submittedName>
        <fullName evidence="2">Uncharacterized protein</fullName>
    </submittedName>
</protein>
<evidence type="ECO:0000313" key="3">
    <source>
        <dbReference type="Proteomes" id="UP001151699"/>
    </source>
</evidence>
<keyword evidence="1" id="KW-0472">Membrane</keyword>